<keyword evidence="4" id="KW-0479">Metal-binding</keyword>
<dbReference type="InterPro" id="IPR007110">
    <property type="entry name" value="Ig-like_dom"/>
</dbReference>
<dbReference type="GO" id="GO:0002052">
    <property type="term" value="P:positive regulation of neuroblast proliferation"/>
    <property type="evidence" value="ECO:0007669"/>
    <property type="project" value="TreeGrafter"/>
</dbReference>
<dbReference type="GO" id="GO:0005540">
    <property type="term" value="F:hyaluronic acid binding"/>
    <property type="evidence" value="ECO:0007669"/>
    <property type="project" value="InterPro"/>
</dbReference>
<keyword evidence="5" id="KW-0677">Repeat</keyword>
<reference evidence="12" key="2">
    <citation type="submission" date="2025-09" db="UniProtKB">
        <authorList>
            <consortium name="Ensembl"/>
        </authorList>
    </citation>
    <scope>IDENTIFICATION</scope>
</reference>
<evidence type="ECO:0000256" key="3">
    <source>
        <dbReference type="ARBA" id="ARBA00022525"/>
    </source>
</evidence>
<dbReference type="PROSITE" id="PS01241">
    <property type="entry name" value="LINK_1"/>
    <property type="match status" value="2"/>
</dbReference>
<dbReference type="GO" id="GO:0010001">
    <property type="term" value="P:glial cell differentiation"/>
    <property type="evidence" value="ECO:0007669"/>
    <property type="project" value="TreeGrafter"/>
</dbReference>
<feature type="disulfide bond" evidence="8">
    <location>
        <begin position="191"/>
        <end position="212"/>
    </location>
</feature>
<keyword evidence="3" id="KW-0964">Secreted</keyword>
<reference evidence="12" key="1">
    <citation type="submission" date="2025-08" db="UniProtKB">
        <authorList>
            <consortium name="Ensembl"/>
        </authorList>
    </citation>
    <scope>IDENTIFICATION</scope>
</reference>
<evidence type="ECO:0000313" key="12">
    <source>
        <dbReference type="Ensembl" id="ENSCPRP00005024426.1"/>
    </source>
</evidence>
<dbReference type="Pfam" id="PF07686">
    <property type="entry name" value="V-set"/>
    <property type="match status" value="1"/>
</dbReference>
<dbReference type="PROSITE" id="PS50963">
    <property type="entry name" value="LINK_2"/>
    <property type="match status" value="2"/>
</dbReference>
<dbReference type="SMART" id="SM00406">
    <property type="entry name" value="IGv"/>
    <property type="match status" value="1"/>
</dbReference>
<dbReference type="SMART" id="SM00445">
    <property type="entry name" value="LINK"/>
    <property type="match status" value="2"/>
</dbReference>
<dbReference type="Pfam" id="PF00193">
    <property type="entry name" value="Xlink"/>
    <property type="match status" value="2"/>
</dbReference>
<dbReference type="InterPro" id="IPR016187">
    <property type="entry name" value="CTDL_fold"/>
</dbReference>
<dbReference type="InterPro" id="IPR036179">
    <property type="entry name" value="Ig-like_dom_sf"/>
</dbReference>
<sequence length="375" mass="42082">YNFVAFSLIWMKLAKMVTSTESMKPTKVQEDQCRGSGGIVPQILESRTHLMCTYYDTISPLTPRIKWSRLSDGKEVVLLVATDGKVRINTEYKEVISMPNYPAIPTDASLEIKALRSNDSGIYRCGVMHGIEDRQDTIEVIVKGVVFHYRAISTRYTLNFEKAKQACIQNSAVIATPEQLQAAYEDGFEQCDAGWLADQTVRYPIHFPRERCYGDKDEFPGVRTYGVRETDETYDVYCYAEEMKGQVFYATSSEKFTFQEAAEKCHSLGARLATTGELYLAWKGGMDVCSAGWLADQSVRYPISKARPNCGGNLVGVRTVYLYVNQTGYPHPHTRYDAICYTGECPECADLSTVHPLVLVSSKCQEPEAVLPSQS</sequence>
<dbReference type="GO" id="GO:0072534">
    <property type="term" value="C:perineuronal net"/>
    <property type="evidence" value="ECO:0007669"/>
    <property type="project" value="TreeGrafter"/>
</dbReference>
<keyword evidence="13" id="KW-1185">Reference proteome</keyword>
<gene>
    <name evidence="12" type="primary">ACAN</name>
</gene>
<evidence type="ECO:0000259" key="10">
    <source>
        <dbReference type="PROSITE" id="PS50835"/>
    </source>
</evidence>
<dbReference type="GO" id="GO:0001501">
    <property type="term" value="P:skeletal system development"/>
    <property type="evidence" value="ECO:0007669"/>
    <property type="project" value="TreeGrafter"/>
</dbReference>
<proteinExistence type="inferred from homology"/>
<evidence type="ECO:0000256" key="8">
    <source>
        <dbReference type="PROSITE-ProRule" id="PRU00323"/>
    </source>
</evidence>
<keyword evidence="6 8" id="KW-1015">Disulfide bond</keyword>
<dbReference type="GO" id="GO:0045202">
    <property type="term" value="C:synapse"/>
    <property type="evidence" value="ECO:0007669"/>
    <property type="project" value="TreeGrafter"/>
</dbReference>
<feature type="disulfide bond" evidence="8">
    <location>
        <begin position="289"/>
        <end position="310"/>
    </location>
</feature>
<keyword evidence="7" id="KW-0393">Immunoglobulin domain</keyword>
<dbReference type="PANTHER" id="PTHR22804:SF42">
    <property type="entry name" value="AGGRECAN CORE PROTEIN"/>
    <property type="match status" value="1"/>
</dbReference>
<evidence type="ECO:0000256" key="9">
    <source>
        <dbReference type="SAM" id="SignalP"/>
    </source>
</evidence>
<dbReference type="Ensembl" id="ENSCPRT00005028525.1">
    <property type="protein sequence ID" value="ENSCPRP00005024426.1"/>
    <property type="gene ID" value="ENSCPRG00005016979.1"/>
</dbReference>
<dbReference type="GeneTree" id="ENSGT00940000155971"/>
<protein>
    <submittedName>
        <fullName evidence="12">Aggrecan</fullName>
    </submittedName>
</protein>
<dbReference type="AlphaFoldDB" id="A0A7M4FHU6"/>
<comment type="similarity">
    <text evidence="2">Belongs to the aggrecan/versican proteoglycan family.</text>
</comment>
<name>A0A7M4FHU6_CROPO</name>
<dbReference type="PRINTS" id="PR01265">
    <property type="entry name" value="LINKMODULE"/>
</dbReference>
<dbReference type="InterPro" id="IPR013106">
    <property type="entry name" value="Ig_V-set"/>
</dbReference>
<feature type="domain" description="Ig-like" evidence="10">
    <location>
        <begin position="25"/>
        <end position="141"/>
    </location>
</feature>
<comment type="subcellular location">
    <subcellularLocation>
        <location evidence="1">Secreted</location>
    </subcellularLocation>
</comment>
<comment type="caution">
    <text evidence="8">Lacks conserved residue(s) required for the propagation of feature annotation.</text>
</comment>
<dbReference type="InterPro" id="IPR000538">
    <property type="entry name" value="Link_dom"/>
</dbReference>
<dbReference type="InterPro" id="IPR013783">
    <property type="entry name" value="Ig-like_fold"/>
</dbReference>
<dbReference type="SUPFAM" id="SSF56436">
    <property type="entry name" value="C-type lectin-like"/>
    <property type="match status" value="2"/>
</dbReference>
<dbReference type="Proteomes" id="UP000594220">
    <property type="component" value="Unplaced"/>
</dbReference>
<evidence type="ECO:0000256" key="6">
    <source>
        <dbReference type="ARBA" id="ARBA00023157"/>
    </source>
</evidence>
<dbReference type="FunFam" id="3.10.100.10:FF:000009">
    <property type="entry name" value="Aggrecan core protein"/>
    <property type="match status" value="1"/>
</dbReference>
<organism evidence="12 13">
    <name type="scientific">Crocodylus porosus</name>
    <name type="common">Saltwater crocodile</name>
    <name type="synonym">Estuarine crocodile</name>
    <dbReference type="NCBI Taxonomy" id="8502"/>
    <lineage>
        <taxon>Eukaryota</taxon>
        <taxon>Metazoa</taxon>
        <taxon>Chordata</taxon>
        <taxon>Craniata</taxon>
        <taxon>Vertebrata</taxon>
        <taxon>Euteleostomi</taxon>
        <taxon>Archelosauria</taxon>
        <taxon>Archosauria</taxon>
        <taxon>Crocodylia</taxon>
        <taxon>Longirostres</taxon>
        <taxon>Crocodylidae</taxon>
        <taxon>Crocodylus</taxon>
    </lineage>
</organism>
<evidence type="ECO:0000313" key="13">
    <source>
        <dbReference type="Proteomes" id="UP000594220"/>
    </source>
</evidence>
<feature type="signal peptide" evidence="9">
    <location>
        <begin position="1"/>
        <end position="19"/>
    </location>
</feature>
<dbReference type="SUPFAM" id="SSF48726">
    <property type="entry name" value="Immunoglobulin"/>
    <property type="match status" value="1"/>
</dbReference>
<dbReference type="InterPro" id="IPR050691">
    <property type="entry name" value="Hyaluronan_bind_Proteoglycan"/>
</dbReference>
<feature type="domain" description="Link" evidence="11">
    <location>
        <begin position="246"/>
        <end position="342"/>
    </location>
</feature>
<dbReference type="GO" id="GO:0007417">
    <property type="term" value="P:central nervous system development"/>
    <property type="evidence" value="ECO:0007669"/>
    <property type="project" value="TreeGrafter"/>
</dbReference>
<evidence type="ECO:0000256" key="1">
    <source>
        <dbReference type="ARBA" id="ARBA00004613"/>
    </source>
</evidence>
<dbReference type="Gene3D" id="3.10.100.10">
    <property type="entry name" value="Mannose-Binding Protein A, subunit A"/>
    <property type="match status" value="2"/>
</dbReference>
<evidence type="ECO:0000256" key="4">
    <source>
        <dbReference type="ARBA" id="ARBA00022723"/>
    </source>
</evidence>
<dbReference type="GO" id="GO:0005615">
    <property type="term" value="C:extracellular space"/>
    <property type="evidence" value="ECO:0007669"/>
    <property type="project" value="TreeGrafter"/>
</dbReference>
<evidence type="ECO:0000256" key="2">
    <source>
        <dbReference type="ARBA" id="ARBA00006838"/>
    </source>
</evidence>
<dbReference type="Gene3D" id="2.60.40.10">
    <property type="entry name" value="Immunoglobulins"/>
    <property type="match status" value="1"/>
</dbReference>
<dbReference type="FunFam" id="3.10.100.10:FF:000002">
    <property type="entry name" value="Hyaluronan proteoglycan link protein 1"/>
    <property type="match status" value="1"/>
</dbReference>
<dbReference type="PANTHER" id="PTHR22804">
    <property type="entry name" value="AGGRECAN/VERSICAN PROTEOGLYCAN"/>
    <property type="match status" value="1"/>
</dbReference>
<feature type="chain" id="PRO_5029719663" evidence="9">
    <location>
        <begin position="20"/>
        <end position="375"/>
    </location>
</feature>
<dbReference type="CDD" id="cd03520">
    <property type="entry name" value="Link_domain_CSPGs_modules_2_4"/>
    <property type="match status" value="1"/>
</dbReference>
<evidence type="ECO:0000256" key="7">
    <source>
        <dbReference type="ARBA" id="ARBA00023319"/>
    </source>
</evidence>
<dbReference type="GO" id="GO:0046872">
    <property type="term" value="F:metal ion binding"/>
    <property type="evidence" value="ECO:0007669"/>
    <property type="project" value="UniProtKB-KW"/>
</dbReference>
<evidence type="ECO:0000256" key="5">
    <source>
        <dbReference type="ARBA" id="ARBA00022737"/>
    </source>
</evidence>
<dbReference type="GO" id="GO:0007155">
    <property type="term" value="P:cell adhesion"/>
    <property type="evidence" value="ECO:0007669"/>
    <property type="project" value="InterPro"/>
</dbReference>
<feature type="domain" description="Link" evidence="11">
    <location>
        <begin position="145"/>
        <end position="240"/>
    </location>
</feature>
<dbReference type="CDD" id="cd03517">
    <property type="entry name" value="Link_domain_CSPGs_modules_1_3"/>
    <property type="match status" value="1"/>
</dbReference>
<evidence type="ECO:0000259" key="11">
    <source>
        <dbReference type="PROSITE" id="PS50963"/>
    </source>
</evidence>
<accession>A0A7M4FHU6</accession>
<dbReference type="InterPro" id="IPR016186">
    <property type="entry name" value="C-type_lectin-like/link_sf"/>
</dbReference>
<keyword evidence="9" id="KW-0732">Signal</keyword>
<dbReference type="PROSITE" id="PS50835">
    <property type="entry name" value="IG_LIKE"/>
    <property type="match status" value="1"/>
</dbReference>